<keyword evidence="2" id="KW-1185">Reference proteome</keyword>
<dbReference type="AlphaFoldDB" id="A0A5B9MPT3"/>
<proteinExistence type="predicted"/>
<sequence>MQMDITLPRFTILIHTVGPGFARQSEPVMHQVAAGPVHWDWLFQRSVNQRGGAGVWTWATDPLPWLAEQLSGSTASAAASGAPVTTPALRLADHRLRYLDFEGDIGKGRGSVRQLMTGHYELKQQTDRCFEAVLRWSNPQAGGSGGAVAGGAAEVRFSATERDELGAATWWDATVVGH</sequence>
<reference evidence="1 2" key="1">
    <citation type="submission" date="2019-02" db="EMBL/GenBank/DDBJ databases">
        <title>Planctomycetal bacteria perform biofilm scaping via a novel small molecule.</title>
        <authorList>
            <person name="Jeske O."/>
            <person name="Boedeker C."/>
            <person name="Wiegand S."/>
            <person name="Breitling P."/>
            <person name="Kallscheuer N."/>
            <person name="Jogler M."/>
            <person name="Rohde M."/>
            <person name="Petersen J."/>
            <person name="Medema M.H."/>
            <person name="Surup F."/>
            <person name="Jogler C."/>
        </authorList>
    </citation>
    <scope>NUCLEOTIDE SEQUENCE [LARGE SCALE GENOMIC DNA]</scope>
    <source>
        <strain evidence="1 2">Mal15</strain>
    </source>
</reference>
<evidence type="ECO:0000313" key="1">
    <source>
        <dbReference type="EMBL" id="QEG01696.1"/>
    </source>
</evidence>
<dbReference type="KEGG" id="smam:Mal15_57740"/>
<dbReference type="EMBL" id="CP036264">
    <property type="protein sequence ID" value="QEG01696.1"/>
    <property type="molecule type" value="Genomic_DNA"/>
</dbReference>
<gene>
    <name evidence="1" type="ORF">Mal15_57740</name>
</gene>
<evidence type="ECO:0000313" key="2">
    <source>
        <dbReference type="Proteomes" id="UP000321353"/>
    </source>
</evidence>
<dbReference type="Proteomes" id="UP000321353">
    <property type="component" value="Chromosome"/>
</dbReference>
<protein>
    <submittedName>
        <fullName evidence="1">Uncharacterized protein</fullName>
    </submittedName>
</protein>
<organism evidence="1 2">
    <name type="scientific">Stieleria maiorica</name>
    <dbReference type="NCBI Taxonomy" id="2795974"/>
    <lineage>
        <taxon>Bacteria</taxon>
        <taxon>Pseudomonadati</taxon>
        <taxon>Planctomycetota</taxon>
        <taxon>Planctomycetia</taxon>
        <taxon>Pirellulales</taxon>
        <taxon>Pirellulaceae</taxon>
        <taxon>Stieleria</taxon>
    </lineage>
</organism>
<dbReference type="RefSeq" id="WP_147870733.1">
    <property type="nucleotide sequence ID" value="NZ_CP036264.1"/>
</dbReference>
<accession>A0A5B9MPT3</accession>
<name>A0A5B9MPT3_9BACT</name>